<proteinExistence type="inferred from homology"/>
<dbReference type="EMBL" id="JBHSAY010000005">
    <property type="protein sequence ID" value="MFC4130424.1"/>
    <property type="molecule type" value="Genomic_DNA"/>
</dbReference>
<dbReference type="SUPFAM" id="SSF81345">
    <property type="entry name" value="ABC transporter involved in vitamin B12 uptake, BtuC"/>
    <property type="match status" value="1"/>
</dbReference>
<comment type="subcellular location">
    <subcellularLocation>
        <location evidence="1">Cell membrane</location>
        <topology evidence="1">Multi-pass membrane protein</topology>
    </subcellularLocation>
</comment>
<evidence type="ECO:0000256" key="8">
    <source>
        <dbReference type="SAM" id="Phobius"/>
    </source>
</evidence>
<organism evidence="9 10">
    <name type="scientific">Hamadaea flava</name>
    <dbReference type="NCBI Taxonomy" id="1742688"/>
    <lineage>
        <taxon>Bacteria</taxon>
        <taxon>Bacillati</taxon>
        <taxon>Actinomycetota</taxon>
        <taxon>Actinomycetes</taxon>
        <taxon>Micromonosporales</taxon>
        <taxon>Micromonosporaceae</taxon>
        <taxon>Hamadaea</taxon>
    </lineage>
</organism>
<evidence type="ECO:0000256" key="1">
    <source>
        <dbReference type="ARBA" id="ARBA00004651"/>
    </source>
</evidence>
<comment type="caution">
    <text evidence="9">The sequence shown here is derived from an EMBL/GenBank/DDBJ whole genome shotgun (WGS) entry which is preliminary data.</text>
</comment>
<keyword evidence="7 8" id="KW-0472">Membrane</keyword>
<feature type="transmembrane region" description="Helical" evidence="8">
    <location>
        <begin position="281"/>
        <end position="304"/>
    </location>
</feature>
<dbReference type="Gene3D" id="1.10.3470.10">
    <property type="entry name" value="ABC transporter involved in vitamin B12 uptake, BtuC"/>
    <property type="match status" value="1"/>
</dbReference>
<evidence type="ECO:0000256" key="6">
    <source>
        <dbReference type="ARBA" id="ARBA00022989"/>
    </source>
</evidence>
<dbReference type="Pfam" id="PF01032">
    <property type="entry name" value="FecCD"/>
    <property type="match status" value="1"/>
</dbReference>
<evidence type="ECO:0000256" key="7">
    <source>
        <dbReference type="ARBA" id="ARBA00023136"/>
    </source>
</evidence>
<feature type="transmembrane region" description="Helical" evidence="8">
    <location>
        <begin position="191"/>
        <end position="210"/>
    </location>
</feature>
<reference evidence="10" key="1">
    <citation type="journal article" date="2019" name="Int. J. Syst. Evol. Microbiol.">
        <title>The Global Catalogue of Microorganisms (GCM) 10K type strain sequencing project: providing services to taxonomists for standard genome sequencing and annotation.</title>
        <authorList>
            <consortium name="The Broad Institute Genomics Platform"/>
            <consortium name="The Broad Institute Genome Sequencing Center for Infectious Disease"/>
            <person name="Wu L."/>
            <person name="Ma J."/>
        </authorList>
    </citation>
    <scope>NUCLEOTIDE SEQUENCE [LARGE SCALE GENOMIC DNA]</scope>
    <source>
        <strain evidence="10">CGMCC 4.7289</strain>
    </source>
</reference>
<evidence type="ECO:0000256" key="4">
    <source>
        <dbReference type="ARBA" id="ARBA00022475"/>
    </source>
</evidence>
<evidence type="ECO:0000313" key="10">
    <source>
        <dbReference type="Proteomes" id="UP001595816"/>
    </source>
</evidence>
<dbReference type="PANTHER" id="PTHR30472:SF1">
    <property type="entry name" value="FE(3+) DICITRATE TRANSPORT SYSTEM PERMEASE PROTEIN FECC-RELATED"/>
    <property type="match status" value="1"/>
</dbReference>
<dbReference type="Proteomes" id="UP001595816">
    <property type="component" value="Unassembled WGS sequence"/>
</dbReference>
<keyword evidence="3" id="KW-0813">Transport</keyword>
<dbReference type="RefSeq" id="WP_253763689.1">
    <property type="nucleotide sequence ID" value="NZ_JAMZDZ010000001.1"/>
</dbReference>
<evidence type="ECO:0000313" key="9">
    <source>
        <dbReference type="EMBL" id="MFC4130424.1"/>
    </source>
</evidence>
<keyword evidence="6 8" id="KW-1133">Transmembrane helix</keyword>
<protein>
    <submittedName>
        <fullName evidence="9">FecCD family ABC transporter permease</fullName>
    </submittedName>
</protein>
<keyword evidence="4" id="KW-1003">Cell membrane</keyword>
<feature type="transmembrane region" description="Helical" evidence="8">
    <location>
        <begin position="310"/>
        <end position="328"/>
    </location>
</feature>
<dbReference type="CDD" id="cd06550">
    <property type="entry name" value="TM_ABC_iron-siderophores_like"/>
    <property type="match status" value="1"/>
</dbReference>
<dbReference type="InterPro" id="IPR000522">
    <property type="entry name" value="ABC_transptr_permease_BtuC"/>
</dbReference>
<dbReference type="InterPro" id="IPR037294">
    <property type="entry name" value="ABC_BtuC-like"/>
</dbReference>
<comment type="similarity">
    <text evidence="2">Belongs to the binding-protein-dependent transport system permease family. FecCD subfamily.</text>
</comment>
<accession>A0ABV8LKV9</accession>
<sequence length="336" mass="33239">MGRRIGLLLGAAALLVLAVAASLAIGARPIPLGDVLSALFHPDGSETAVIVHDLRIPRTVVGLAVGPALAVAGLVMQALTRNPLAEPRILGISAGASTGVVLAIAVFGIGTLAGWIWFALLGALAAGAIVFTLGLRLGTGASSPITLALTGAAVDACLGAVIYTLLSTSTRTFDQFRFWAVGSLSGRGLDLVVQAAPILLLGLVSAIAAARGLDGLALGDEVAVGLGHRIALVRTSAAIAAVTLTGAAVALAGPIAFVGLAVPHAARALSARLKTGTSHALLLPLSALMGGVLVLVADTVGRVIAPPGEVPAGVLTALVGAPLLIALTRRNRLVAA</sequence>
<evidence type="ECO:0000256" key="3">
    <source>
        <dbReference type="ARBA" id="ARBA00022448"/>
    </source>
</evidence>
<evidence type="ECO:0000256" key="5">
    <source>
        <dbReference type="ARBA" id="ARBA00022692"/>
    </source>
</evidence>
<evidence type="ECO:0000256" key="2">
    <source>
        <dbReference type="ARBA" id="ARBA00007935"/>
    </source>
</evidence>
<feature type="transmembrane region" description="Helical" evidence="8">
    <location>
        <begin position="248"/>
        <end position="269"/>
    </location>
</feature>
<keyword evidence="5 8" id="KW-0812">Transmembrane</keyword>
<gene>
    <name evidence="9" type="ORF">ACFOZ4_07390</name>
</gene>
<feature type="transmembrane region" description="Helical" evidence="8">
    <location>
        <begin position="147"/>
        <end position="166"/>
    </location>
</feature>
<feature type="transmembrane region" description="Helical" evidence="8">
    <location>
        <begin position="89"/>
        <end position="109"/>
    </location>
</feature>
<name>A0ABV8LKV9_9ACTN</name>
<feature type="transmembrane region" description="Helical" evidence="8">
    <location>
        <begin position="115"/>
        <end position="135"/>
    </location>
</feature>
<keyword evidence="10" id="KW-1185">Reference proteome</keyword>
<dbReference type="PANTHER" id="PTHR30472">
    <property type="entry name" value="FERRIC ENTEROBACTIN TRANSPORT SYSTEM PERMEASE PROTEIN"/>
    <property type="match status" value="1"/>
</dbReference>